<proteinExistence type="predicted"/>
<name>A0A6H2A2A5_9ZZZZ</name>
<evidence type="ECO:0000313" key="1">
    <source>
        <dbReference type="EMBL" id="QJA53944.1"/>
    </source>
</evidence>
<dbReference type="AlphaFoldDB" id="A0A6H2A2A5"/>
<reference evidence="1" key="1">
    <citation type="submission" date="2020-03" db="EMBL/GenBank/DDBJ databases">
        <title>The deep terrestrial virosphere.</title>
        <authorList>
            <person name="Holmfeldt K."/>
            <person name="Nilsson E."/>
            <person name="Simone D."/>
            <person name="Lopez-Fernandez M."/>
            <person name="Wu X."/>
            <person name="de Brujin I."/>
            <person name="Lundin D."/>
            <person name="Andersson A."/>
            <person name="Bertilsson S."/>
            <person name="Dopson M."/>
        </authorList>
    </citation>
    <scope>NUCLEOTIDE SEQUENCE</scope>
    <source>
        <strain evidence="1">TM448A04213</strain>
    </source>
</reference>
<organism evidence="1">
    <name type="scientific">viral metagenome</name>
    <dbReference type="NCBI Taxonomy" id="1070528"/>
    <lineage>
        <taxon>unclassified sequences</taxon>
        <taxon>metagenomes</taxon>
        <taxon>organismal metagenomes</taxon>
    </lineage>
</organism>
<accession>A0A6H2A2A5</accession>
<dbReference type="EMBL" id="MT144464">
    <property type="protein sequence ID" value="QJA53944.1"/>
    <property type="molecule type" value="Genomic_DNA"/>
</dbReference>
<gene>
    <name evidence="1" type="ORF">TM448A04213_0011</name>
</gene>
<sequence length="84" mass="9685">MSESQSYCLKGYTCINFAKPECPFKNEGKIFSECESFKPAIVMNKVDNKEVFAVAITRKEFLLLPMETRRRILERQAAAFLRGD</sequence>
<protein>
    <submittedName>
        <fullName evidence="1">Uncharacterized protein</fullName>
    </submittedName>
</protein>